<reference evidence="2 3" key="1">
    <citation type="journal article" date="2018" name="Nat. Ecol. Evol.">
        <title>Genomic signatures of mitonuclear coevolution across populations of Tigriopus californicus.</title>
        <authorList>
            <person name="Barreto F.S."/>
            <person name="Watson E.T."/>
            <person name="Lima T.G."/>
            <person name="Willett C.S."/>
            <person name="Edmands S."/>
            <person name="Li W."/>
            <person name="Burton R.S."/>
        </authorList>
    </citation>
    <scope>NUCLEOTIDE SEQUENCE [LARGE SCALE GENOMIC DNA]</scope>
    <source>
        <strain evidence="2 3">San Diego</strain>
    </source>
</reference>
<evidence type="ECO:0000256" key="1">
    <source>
        <dbReference type="SAM" id="MobiDB-lite"/>
    </source>
</evidence>
<feature type="compositionally biased region" description="Basic and acidic residues" evidence="1">
    <location>
        <begin position="29"/>
        <end position="50"/>
    </location>
</feature>
<feature type="region of interest" description="Disordered" evidence="1">
    <location>
        <begin position="193"/>
        <end position="212"/>
    </location>
</feature>
<sequence>MSLLPDLSVTAPSSEAQATESQPSQLSQDEDRHQTIKNDNRIEMASREPTETLGTHDISPGPLRVVGEEQGDGEDEEKEGGDIGTRVETSSCQSTCQTIIHQLEPDATSLVLLSEAASSSWHLGPNNREDCRNPICQGPSTTGHCVSVSEGSSDPPPKDEDECHDTFVPDLGDRMMSGLKNVKQSLSTLLWPLDKGLSDPPFDQTDLIEKER</sequence>
<dbReference type="Proteomes" id="UP000318571">
    <property type="component" value="Chromosome 8"/>
</dbReference>
<feature type="compositionally biased region" description="Polar residues" evidence="1">
    <location>
        <begin position="142"/>
        <end position="152"/>
    </location>
</feature>
<organism evidence="2 3">
    <name type="scientific">Tigriopus californicus</name>
    <name type="common">Marine copepod</name>
    <dbReference type="NCBI Taxonomy" id="6832"/>
    <lineage>
        <taxon>Eukaryota</taxon>
        <taxon>Metazoa</taxon>
        <taxon>Ecdysozoa</taxon>
        <taxon>Arthropoda</taxon>
        <taxon>Crustacea</taxon>
        <taxon>Multicrustacea</taxon>
        <taxon>Hexanauplia</taxon>
        <taxon>Copepoda</taxon>
        <taxon>Harpacticoida</taxon>
        <taxon>Harpacticidae</taxon>
        <taxon>Tigriopus</taxon>
    </lineage>
</organism>
<comment type="caution">
    <text evidence="2">The sequence shown here is derived from an EMBL/GenBank/DDBJ whole genome shotgun (WGS) entry which is preliminary data.</text>
</comment>
<evidence type="ECO:0000313" key="2">
    <source>
        <dbReference type="EMBL" id="TRY61156.1"/>
    </source>
</evidence>
<keyword evidence="3" id="KW-1185">Reference proteome</keyword>
<feature type="compositionally biased region" description="Polar residues" evidence="1">
    <location>
        <begin position="10"/>
        <end position="27"/>
    </location>
</feature>
<feature type="region of interest" description="Disordered" evidence="1">
    <location>
        <begin position="1"/>
        <end position="89"/>
    </location>
</feature>
<gene>
    <name evidence="2" type="ORF">TCAL_09518</name>
</gene>
<evidence type="ECO:0000313" key="3">
    <source>
        <dbReference type="Proteomes" id="UP000318571"/>
    </source>
</evidence>
<name>A0A553N6V4_TIGCA</name>
<protein>
    <submittedName>
        <fullName evidence="2">Uncharacterized protein</fullName>
    </submittedName>
</protein>
<dbReference type="AlphaFoldDB" id="A0A553N6V4"/>
<proteinExistence type="predicted"/>
<feature type="region of interest" description="Disordered" evidence="1">
    <location>
        <begin position="142"/>
        <end position="162"/>
    </location>
</feature>
<accession>A0A553N6V4</accession>
<dbReference type="EMBL" id="VCGU01000459">
    <property type="protein sequence ID" value="TRY61156.1"/>
    <property type="molecule type" value="Genomic_DNA"/>
</dbReference>
<feature type="compositionally biased region" description="Acidic residues" evidence="1">
    <location>
        <begin position="69"/>
        <end position="79"/>
    </location>
</feature>